<accession>A0A9E4P8E2</accession>
<proteinExistence type="predicted"/>
<sequence length="191" mass="20321">MTEGVSGSSGGIGQSGEGNSSSAESPQSTQALDGMTTEDRLKSTPTELDRALGKPADSMIAAEEASKAAKQNPKQDNVQICCRPAQIALGLVEHCWVRTDTRDVGLGGNPDVVPGEAYESPYATETYVIDHSKDTPEYCTTMNNVNESCVNGILDDELNKSQGGFGLHNNCQSYAYSVVNRCRTGPQIPMK</sequence>
<dbReference type="EMBL" id="JAEPCM010000927">
    <property type="protein sequence ID" value="MCG7949493.1"/>
    <property type="molecule type" value="Genomic_DNA"/>
</dbReference>
<protein>
    <submittedName>
        <fullName evidence="2">Uncharacterized protein</fullName>
    </submittedName>
</protein>
<evidence type="ECO:0000313" key="3">
    <source>
        <dbReference type="Proteomes" id="UP000886667"/>
    </source>
</evidence>
<reference evidence="2" key="1">
    <citation type="journal article" date="2021" name="Proc. Natl. Acad. Sci. U.S.A.">
        <title>Global biogeography of chemosynthetic symbionts reveals both localized and globally distributed symbiont groups. .</title>
        <authorList>
            <person name="Osvatic J.T."/>
            <person name="Wilkins L.G.E."/>
            <person name="Leibrecht L."/>
            <person name="Leray M."/>
            <person name="Zauner S."/>
            <person name="Polzin J."/>
            <person name="Camacho Y."/>
            <person name="Gros O."/>
            <person name="van Gils J.A."/>
            <person name="Eisen J.A."/>
            <person name="Petersen J.M."/>
            <person name="Yuen B."/>
        </authorList>
    </citation>
    <scope>NUCLEOTIDE SEQUENCE</scope>
    <source>
        <strain evidence="2">MAGclacostrist064TRANS</strain>
    </source>
</reference>
<name>A0A9E4P8E2_9GAMM</name>
<dbReference type="AlphaFoldDB" id="A0A9E4P8E2"/>
<dbReference type="Proteomes" id="UP000886667">
    <property type="component" value="Unassembled WGS sequence"/>
</dbReference>
<evidence type="ECO:0000313" key="2">
    <source>
        <dbReference type="EMBL" id="MCG7949493.1"/>
    </source>
</evidence>
<feature type="region of interest" description="Disordered" evidence="1">
    <location>
        <begin position="1"/>
        <end position="55"/>
    </location>
</feature>
<comment type="caution">
    <text evidence="2">The sequence shown here is derived from an EMBL/GenBank/DDBJ whole genome shotgun (WGS) entry which is preliminary data.</text>
</comment>
<gene>
    <name evidence="2" type="ORF">JAZ07_24420</name>
</gene>
<evidence type="ECO:0000256" key="1">
    <source>
        <dbReference type="SAM" id="MobiDB-lite"/>
    </source>
</evidence>
<feature type="compositionally biased region" description="Basic and acidic residues" evidence="1">
    <location>
        <begin position="37"/>
        <end position="52"/>
    </location>
</feature>
<feature type="compositionally biased region" description="Gly residues" evidence="1">
    <location>
        <begin position="7"/>
        <end position="16"/>
    </location>
</feature>
<organism evidence="2 3">
    <name type="scientific">Candidatus Thiodiazotropha taylori</name>
    <dbReference type="NCBI Taxonomy" id="2792791"/>
    <lineage>
        <taxon>Bacteria</taxon>
        <taxon>Pseudomonadati</taxon>
        <taxon>Pseudomonadota</taxon>
        <taxon>Gammaproteobacteria</taxon>
        <taxon>Chromatiales</taxon>
        <taxon>Sedimenticolaceae</taxon>
        <taxon>Candidatus Thiodiazotropha</taxon>
    </lineage>
</organism>